<gene>
    <name evidence="1" type="ORF">ABI908_00530</name>
</gene>
<comment type="caution">
    <text evidence="1">The sequence shown here is derived from an EMBL/GenBank/DDBJ whole genome shotgun (WGS) entry which is preliminary data.</text>
</comment>
<name>A0ABV0IPJ7_9NEIS</name>
<protein>
    <submittedName>
        <fullName evidence="1">Uncharacterized protein</fullName>
    </submittedName>
</protein>
<organism evidence="1 2">
    <name type="scientific">Chromobacterium phragmitis</name>
    <dbReference type="NCBI Taxonomy" id="2202141"/>
    <lineage>
        <taxon>Bacteria</taxon>
        <taxon>Pseudomonadati</taxon>
        <taxon>Pseudomonadota</taxon>
        <taxon>Betaproteobacteria</taxon>
        <taxon>Neisseriales</taxon>
        <taxon>Chromobacteriaceae</taxon>
        <taxon>Chromobacterium</taxon>
    </lineage>
</organism>
<dbReference type="RefSeq" id="WP_347937806.1">
    <property type="nucleotide sequence ID" value="NZ_CP158160.1"/>
</dbReference>
<sequence length="192" mass="21105">MKDVINNPTPPSASFDLLNTLMGVKIIDMVRYSWWPADEVAAECNIREEQAFALTAGPLGIVFENGRILGLASDPAMNSVVVWDEGARRSTSSNVTLDQDDELFPISAQDEVHSAPFWKQVIGGTLAQLTILKRNIMSAKERELPSELGLRFQLQNGLIFVASHGLHNGSDDFSVLEESQLAPIELKELAIN</sequence>
<evidence type="ECO:0000313" key="1">
    <source>
        <dbReference type="EMBL" id="MEO9382602.1"/>
    </source>
</evidence>
<dbReference type="EMBL" id="JBDXMI010000001">
    <property type="protein sequence ID" value="MEO9382602.1"/>
    <property type="molecule type" value="Genomic_DNA"/>
</dbReference>
<accession>A0ABV0IPJ7</accession>
<reference evidence="1 2" key="1">
    <citation type="submission" date="2024-05" db="EMBL/GenBank/DDBJ databases">
        <authorList>
            <person name="De Oliveira J.P."/>
            <person name="Noriler S.A."/>
            <person name="De Oliveira A.G."/>
            <person name="Sipoli D.S."/>
        </authorList>
    </citation>
    <scope>NUCLEOTIDE SEQUENCE [LARGE SCALE GENOMIC DNA]</scope>
    <source>
        <strain evidence="1 2">LABIM192</strain>
    </source>
</reference>
<dbReference type="Proteomes" id="UP001462502">
    <property type="component" value="Unassembled WGS sequence"/>
</dbReference>
<keyword evidence="2" id="KW-1185">Reference proteome</keyword>
<proteinExistence type="predicted"/>
<evidence type="ECO:0000313" key="2">
    <source>
        <dbReference type="Proteomes" id="UP001462502"/>
    </source>
</evidence>